<comment type="caution">
    <text evidence="10">The sequence shown here is derived from an EMBL/GenBank/DDBJ whole genome shotgun (WGS) entry which is preliminary data.</text>
</comment>
<keyword evidence="2" id="KW-1003">Cell membrane</keyword>
<feature type="transmembrane region" description="Helical" evidence="6">
    <location>
        <begin position="323"/>
        <end position="348"/>
    </location>
</feature>
<evidence type="ECO:0000313" key="11">
    <source>
        <dbReference type="Proteomes" id="UP000195139"/>
    </source>
</evidence>
<feature type="domain" description="ABC3 transporter permease C-terminal" evidence="7">
    <location>
        <begin position="680"/>
        <end position="789"/>
    </location>
</feature>
<dbReference type="PANTHER" id="PTHR30287">
    <property type="entry name" value="MEMBRANE COMPONENT OF PREDICTED ABC SUPERFAMILY METABOLITE UPTAKE TRANSPORTER"/>
    <property type="match status" value="1"/>
</dbReference>
<dbReference type="STRING" id="1834181.A5880_000765"/>
<evidence type="ECO:0000256" key="1">
    <source>
        <dbReference type="ARBA" id="ARBA00004651"/>
    </source>
</evidence>
<keyword evidence="3 6" id="KW-0812">Transmembrane</keyword>
<dbReference type="InterPro" id="IPR003838">
    <property type="entry name" value="ABC3_permease_C"/>
</dbReference>
<dbReference type="GO" id="GO:0005886">
    <property type="term" value="C:plasma membrane"/>
    <property type="evidence" value="ECO:0007669"/>
    <property type="project" value="UniProtKB-SubCell"/>
</dbReference>
<dbReference type="OrthoDB" id="5137249at2"/>
<evidence type="ECO:0000256" key="6">
    <source>
        <dbReference type="SAM" id="Phobius"/>
    </source>
</evidence>
<feature type="domain" description="MacB-like periplasmic core" evidence="8">
    <location>
        <begin position="448"/>
        <end position="650"/>
    </location>
</feature>
<evidence type="ECO:0008006" key="12">
    <source>
        <dbReference type="Google" id="ProtNLM"/>
    </source>
</evidence>
<dbReference type="EMBL" id="NGLE02000001">
    <property type="protein sequence ID" value="MEI5995278.1"/>
    <property type="molecule type" value="Genomic_DNA"/>
</dbReference>
<evidence type="ECO:0000313" key="10">
    <source>
        <dbReference type="EMBL" id="OTO10082.1"/>
    </source>
</evidence>
<feature type="transmembrane region" description="Helical" evidence="6">
    <location>
        <begin position="729"/>
        <end position="748"/>
    </location>
</feature>
<evidence type="ECO:0000313" key="9">
    <source>
        <dbReference type="EMBL" id="MEI5995278.1"/>
    </source>
</evidence>
<name>A0A242CJW8_9ENTE</name>
<feature type="transmembrane region" description="Helical" evidence="6">
    <location>
        <begin position="21"/>
        <end position="42"/>
    </location>
</feature>
<dbReference type="AlphaFoldDB" id="A0A242CJW8"/>
<feature type="transmembrane region" description="Helical" evidence="6">
    <location>
        <begin position="676"/>
        <end position="696"/>
    </location>
</feature>
<reference evidence="9 11" key="2">
    <citation type="submission" date="2018-07" db="EMBL/GenBank/DDBJ databases">
        <title>The Genome Sequence of Enterococcus sp. DIV0659b.</title>
        <authorList>
            <consortium name="The Broad Institute Genomics Platform"/>
            <consortium name="The Broad Institute Genomic Center for Infectious Diseases"/>
            <person name="Earl A."/>
            <person name="Manson A."/>
            <person name="Schwartman J."/>
            <person name="Gilmore M."/>
            <person name="Abouelleil A."/>
            <person name="Cao P."/>
            <person name="Chapman S."/>
            <person name="Cusick C."/>
            <person name="Shea T."/>
            <person name="Young S."/>
            <person name="Neafsey D."/>
            <person name="Nusbaum C."/>
            <person name="Birren B."/>
        </authorList>
    </citation>
    <scope>NUCLEOTIDE SEQUENCE [LARGE SCALE GENOMIC DNA]</scope>
    <source>
        <strain evidence="9 11">4G2_DIV0659</strain>
    </source>
</reference>
<gene>
    <name evidence="10" type="ORF">A5880_000765</name>
    <name evidence="9" type="ORF">A5880_002868</name>
</gene>
<dbReference type="Pfam" id="PF02687">
    <property type="entry name" value="FtsX"/>
    <property type="match status" value="2"/>
</dbReference>
<evidence type="ECO:0000259" key="8">
    <source>
        <dbReference type="Pfam" id="PF12704"/>
    </source>
</evidence>
<evidence type="ECO:0000256" key="5">
    <source>
        <dbReference type="ARBA" id="ARBA00023136"/>
    </source>
</evidence>
<evidence type="ECO:0000256" key="4">
    <source>
        <dbReference type="ARBA" id="ARBA00022989"/>
    </source>
</evidence>
<dbReference type="InterPro" id="IPR038766">
    <property type="entry name" value="Membrane_comp_ABC_pdt"/>
</dbReference>
<dbReference type="EMBL" id="NGLE01000001">
    <property type="protein sequence ID" value="OTO10082.1"/>
    <property type="molecule type" value="Genomic_DNA"/>
</dbReference>
<reference evidence="10" key="1">
    <citation type="submission" date="2017-05" db="EMBL/GenBank/DDBJ databases">
        <title>The Genome Sequence of Enterococcus sp. 4G2_DIV0659.</title>
        <authorList>
            <consortium name="The Broad Institute Genomics Platform"/>
            <consortium name="The Broad Institute Genomic Center for Infectious Diseases"/>
            <person name="Earl A."/>
            <person name="Manson A."/>
            <person name="Schwartman J."/>
            <person name="Gilmore M."/>
            <person name="Abouelleil A."/>
            <person name="Cao P."/>
            <person name="Chapman S."/>
            <person name="Cusick C."/>
            <person name="Shea T."/>
            <person name="Young S."/>
            <person name="Neafsey D."/>
            <person name="Nusbaum C."/>
            <person name="Birren B."/>
        </authorList>
    </citation>
    <scope>NUCLEOTIDE SEQUENCE [LARGE SCALE GENOMIC DNA]</scope>
    <source>
        <strain evidence="10">4G2_DIV0659</strain>
    </source>
</reference>
<dbReference type="PANTHER" id="PTHR30287:SF1">
    <property type="entry name" value="INNER MEMBRANE PROTEIN"/>
    <property type="match status" value="1"/>
</dbReference>
<keyword evidence="4 6" id="KW-1133">Transmembrane helix</keyword>
<keyword evidence="11" id="KW-1185">Reference proteome</keyword>
<feature type="transmembrane region" description="Helical" evidence="6">
    <location>
        <begin position="447"/>
        <end position="467"/>
    </location>
</feature>
<dbReference type="RefSeq" id="WP_086329702.1">
    <property type="nucleotide sequence ID" value="NZ_NGLE02000001.1"/>
</dbReference>
<dbReference type="Pfam" id="PF12704">
    <property type="entry name" value="MacB_PCD"/>
    <property type="match status" value="1"/>
</dbReference>
<feature type="transmembrane region" description="Helical" evidence="6">
    <location>
        <begin position="281"/>
        <end position="302"/>
    </location>
</feature>
<sequence>MVMKAFSKNTFRTIKQSLGRYLSILGITFLGSVMFSGLLAAAPDMIYSSKNYFNENHLFDLKVSSLNGFSDNKIGEMEKLGNVEDVERVKTIDFQGKLKSENYTIRLIGLKDIKNTKVNRLKLVNGKYPKENDEIVVVEPVEGMGSIKIGDVLTLEDEDSVQFVEKKKLKIVGIVSSPEYFSNGAISSMVGTGEINYVIYGQASNILLPAYNEVYLTLDDDHLNESSLEGGGYEKLLKETKEEIDNLNSDESSWITSDRDTNVAYVGLKNDIESIAGVAQIFPLIFIVVAAFVALTTMSRLVDEERLIIGTLKSLGYSNSKILSKYLIYASTGSIIGSFLGTLVGFNVLPNMLWETYSMKYSLPSLLATPHIFISMISMIGLTLVTVLATLWSVKNTVRQNAAQLLTAKDLPVGKRVLLEYFTPLWKRLSFLYKVTLRNVFMDKKRMLMTIIGVMGCTTILVTAFGLRGSVQGFTDYQYEQIFKYDVTIGYKNGADASKLDDFIKSSSTIKESMKFQEMAIEIGDDDNLYTINLSVPEKTNDKIKEFVTLVNPVTDKKIIFDEKSIILSENVANRLNVGVNDKVKFKLYGDSKPKSVTITGITENYQENYLYISPKVYKSLYSEEPKFSNYYLNLNGKKSTKNVYNELRNNESVTYIDKKQALVDQINDGLQGMNMIVYMLIIAAGLLAFLVLYNINNINVEERTREISTLKVLGFYDKEAESYIFRETLLLTLFGCLVGLVLGYFAFTSVIKAIGTDFYMFNSSIKVNAFVYATVLTFVFAYIINIFMKLKVRSINMLDSLKSVE</sequence>
<feature type="transmembrane region" description="Helical" evidence="6">
    <location>
        <begin position="768"/>
        <end position="789"/>
    </location>
</feature>
<proteinExistence type="predicted"/>
<organism evidence="10">
    <name type="scientific">Candidatus Enterococcus mansonii</name>
    <dbReference type="NCBI Taxonomy" id="1834181"/>
    <lineage>
        <taxon>Bacteria</taxon>
        <taxon>Bacillati</taxon>
        <taxon>Bacillota</taxon>
        <taxon>Bacilli</taxon>
        <taxon>Lactobacillales</taxon>
        <taxon>Enterococcaceae</taxon>
        <taxon>Enterococcus</taxon>
    </lineage>
</organism>
<comment type="subcellular location">
    <subcellularLocation>
        <location evidence="1">Cell membrane</location>
        <topology evidence="1">Multi-pass membrane protein</topology>
    </subcellularLocation>
</comment>
<feature type="domain" description="ABC3 transporter permease C-terminal" evidence="7">
    <location>
        <begin position="281"/>
        <end position="396"/>
    </location>
</feature>
<evidence type="ECO:0000256" key="2">
    <source>
        <dbReference type="ARBA" id="ARBA00022475"/>
    </source>
</evidence>
<evidence type="ECO:0000259" key="7">
    <source>
        <dbReference type="Pfam" id="PF02687"/>
    </source>
</evidence>
<dbReference type="InterPro" id="IPR025857">
    <property type="entry name" value="MacB_PCD"/>
</dbReference>
<feature type="transmembrane region" description="Helical" evidence="6">
    <location>
        <begin position="368"/>
        <end position="392"/>
    </location>
</feature>
<protein>
    <recommendedName>
        <fullName evidence="12">ABC3 transporter permease protein domain-containing protein</fullName>
    </recommendedName>
</protein>
<evidence type="ECO:0000256" key="3">
    <source>
        <dbReference type="ARBA" id="ARBA00022692"/>
    </source>
</evidence>
<keyword evidence="5 6" id="KW-0472">Membrane</keyword>
<accession>A0A242CJW8</accession>
<dbReference type="Proteomes" id="UP000195139">
    <property type="component" value="Unassembled WGS sequence"/>
</dbReference>